<evidence type="ECO:0000313" key="2">
    <source>
        <dbReference type="EMBL" id="CAD6999851.1"/>
    </source>
</evidence>
<proteinExistence type="predicted"/>
<keyword evidence="1" id="KW-1133">Transmembrane helix</keyword>
<reference evidence="2" key="1">
    <citation type="submission" date="2020-11" db="EMBL/GenBank/DDBJ databases">
        <authorList>
            <person name="Whitehead M."/>
        </authorList>
    </citation>
    <scope>NUCLEOTIDE SEQUENCE</scope>
    <source>
        <strain evidence="2">EGII</strain>
    </source>
</reference>
<name>A0A811UM72_CERCA</name>
<dbReference type="AlphaFoldDB" id="A0A811UM72"/>
<comment type="caution">
    <text evidence="2">The sequence shown here is derived from an EMBL/GenBank/DDBJ whole genome shotgun (WGS) entry which is preliminary data.</text>
</comment>
<accession>A0A811UM72</accession>
<dbReference type="EMBL" id="CAJHJT010000012">
    <property type="protein sequence ID" value="CAD6999851.1"/>
    <property type="molecule type" value="Genomic_DNA"/>
</dbReference>
<sequence>MESENELQKVSIEKSVNAENAAVGSLKGKMSSLLPKRVCFCLLALLFLKCGELFTYTHHLQKPHNGIFN</sequence>
<feature type="transmembrane region" description="Helical" evidence="1">
    <location>
        <begin position="38"/>
        <end position="56"/>
    </location>
</feature>
<evidence type="ECO:0000313" key="3">
    <source>
        <dbReference type="Proteomes" id="UP000606786"/>
    </source>
</evidence>
<feature type="non-terminal residue" evidence="2">
    <location>
        <position position="69"/>
    </location>
</feature>
<keyword evidence="1" id="KW-0472">Membrane</keyword>
<keyword evidence="1" id="KW-0812">Transmembrane</keyword>
<organism evidence="2 3">
    <name type="scientific">Ceratitis capitata</name>
    <name type="common">Mediterranean fruit fly</name>
    <name type="synonym">Tephritis capitata</name>
    <dbReference type="NCBI Taxonomy" id="7213"/>
    <lineage>
        <taxon>Eukaryota</taxon>
        <taxon>Metazoa</taxon>
        <taxon>Ecdysozoa</taxon>
        <taxon>Arthropoda</taxon>
        <taxon>Hexapoda</taxon>
        <taxon>Insecta</taxon>
        <taxon>Pterygota</taxon>
        <taxon>Neoptera</taxon>
        <taxon>Endopterygota</taxon>
        <taxon>Diptera</taxon>
        <taxon>Brachycera</taxon>
        <taxon>Muscomorpha</taxon>
        <taxon>Tephritoidea</taxon>
        <taxon>Tephritidae</taxon>
        <taxon>Ceratitis</taxon>
        <taxon>Ceratitis</taxon>
    </lineage>
</organism>
<evidence type="ECO:0000256" key="1">
    <source>
        <dbReference type="SAM" id="Phobius"/>
    </source>
</evidence>
<keyword evidence="3" id="KW-1185">Reference proteome</keyword>
<dbReference type="Proteomes" id="UP000606786">
    <property type="component" value="Unassembled WGS sequence"/>
</dbReference>
<protein>
    <submittedName>
        <fullName evidence="2">(Mediterranean fruit fly) hypothetical protein</fullName>
    </submittedName>
</protein>
<gene>
    <name evidence="2" type="ORF">CCAP1982_LOCUS8363</name>
</gene>